<dbReference type="KEGG" id="nvi:116417951"/>
<keyword evidence="1" id="KW-0175">Coiled coil</keyword>
<feature type="region of interest" description="Disordered" evidence="2">
    <location>
        <begin position="228"/>
        <end position="248"/>
    </location>
</feature>
<accession>A0A7M7QPX3</accession>
<evidence type="ECO:0000313" key="4">
    <source>
        <dbReference type="Proteomes" id="UP000002358"/>
    </source>
</evidence>
<dbReference type="Proteomes" id="UP000002358">
    <property type="component" value="Unassembled WGS sequence"/>
</dbReference>
<feature type="region of interest" description="Disordered" evidence="2">
    <location>
        <begin position="75"/>
        <end position="101"/>
    </location>
</feature>
<dbReference type="AlphaFoldDB" id="A0A7M7QPX3"/>
<evidence type="ECO:0000256" key="2">
    <source>
        <dbReference type="SAM" id="MobiDB-lite"/>
    </source>
</evidence>
<keyword evidence="4" id="KW-1185">Reference proteome</keyword>
<organism evidence="3 4">
    <name type="scientific">Nasonia vitripennis</name>
    <name type="common">Parasitic wasp</name>
    <dbReference type="NCBI Taxonomy" id="7425"/>
    <lineage>
        <taxon>Eukaryota</taxon>
        <taxon>Metazoa</taxon>
        <taxon>Ecdysozoa</taxon>
        <taxon>Arthropoda</taxon>
        <taxon>Hexapoda</taxon>
        <taxon>Insecta</taxon>
        <taxon>Pterygota</taxon>
        <taxon>Neoptera</taxon>
        <taxon>Endopterygota</taxon>
        <taxon>Hymenoptera</taxon>
        <taxon>Apocrita</taxon>
        <taxon>Proctotrupomorpha</taxon>
        <taxon>Chalcidoidea</taxon>
        <taxon>Pteromalidae</taxon>
        <taxon>Pteromalinae</taxon>
        <taxon>Nasonia</taxon>
    </lineage>
</organism>
<protein>
    <submittedName>
        <fullName evidence="3">Uncharacterized protein</fullName>
    </submittedName>
</protein>
<dbReference type="InParanoid" id="A0A7M7QPX3"/>
<dbReference type="RefSeq" id="XP_031789005.1">
    <property type="nucleotide sequence ID" value="XM_031933145.1"/>
</dbReference>
<sequence length="301" mass="34186">MVPFAYVIFLEGPSRGVKRKVHVKKINDVFEDHTFNDSKKYFVQDEKDNNKFYRAQIIFMEESEKKLDEAVKTRRQRVKSSKHIDTASENENPTKLSKTKSSLLPKKKTKNLQEMKKYDTISAVKLEKIDNQFSNKMQQRPQNINKDQEKNNSIKHLEEAADCEKTATDSNEAQFNNEIENYSEDCKAAEPNSLEPSASKLPASTAKAAVAQTIDEKQASVNIKKIENDTSASSSVISAKVKDKSSSAGPKILSNLTILDCNKKIEDLEKQLKDRKKTVELNKQLQKQLLEKNDAEKGKSI</sequence>
<dbReference type="SMR" id="A0A7M7QPX3"/>
<feature type="coiled-coil region" evidence="1">
    <location>
        <begin position="258"/>
        <end position="288"/>
    </location>
</feature>
<dbReference type="EnsemblMetazoa" id="XM_031933145">
    <property type="protein sequence ID" value="XP_031789005"/>
    <property type="gene ID" value="LOC116417951"/>
</dbReference>
<evidence type="ECO:0000313" key="3">
    <source>
        <dbReference type="EnsemblMetazoa" id="XP_031789005"/>
    </source>
</evidence>
<proteinExistence type="predicted"/>
<name>A0A7M7QPX3_NASVI</name>
<dbReference type="GeneID" id="116417951"/>
<reference evidence="3" key="1">
    <citation type="submission" date="2021-01" db="UniProtKB">
        <authorList>
            <consortium name="EnsemblMetazoa"/>
        </authorList>
    </citation>
    <scope>IDENTIFICATION</scope>
</reference>
<evidence type="ECO:0000256" key="1">
    <source>
        <dbReference type="SAM" id="Coils"/>
    </source>
</evidence>